<keyword evidence="2" id="KW-0012">Acyltransferase</keyword>
<dbReference type="InterPro" id="IPR016181">
    <property type="entry name" value="Acyl_CoA_acyltransferase"/>
</dbReference>
<evidence type="ECO:0000259" key="3">
    <source>
        <dbReference type="PROSITE" id="PS51186"/>
    </source>
</evidence>
<dbReference type="Gene3D" id="3.40.630.30">
    <property type="match status" value="1"/>
</dbReference>
<evidence type="ECO:0000313" key="7">
    <source>
        <dbReference type="Proteomes" id="UP000619376"/>
    </source>
</evidence>
<dbReference type="Proteomes" id="UP000539473">
    <property type="component" value="Unassembled WGS sequence"/>
</dbReference>
<dbReference type="AlphaFoldDB" id="A0A7W8NQZ6"/>
<dbReference type="PANTHER" id="PTHR43877">
    <property type="entry name" value="AMINOALKYLPHOSPHONATE N-ACETYLTRANSFERASE-RELATED-RELATED"/>
    <property type="match status" value="1"/>
</dbReference>
<name>A0A7W8NQZ6_9DEIO</name>
<evidence type="ECO:0000256" key="2">
    <source>
        <dbReference type="ARBA" id="ARBA00023315"/>
    </source>
</evidence>
<gene>
    <name evidence="4" type="ORF">GCM10017781_39500</name>
    <name evidence="5" type="ORF">HNQ07_003887</name>
</gene>
<evidence type="ECO:0000313" key="4">
    <source>
        <dbReference type="EMBL" id="GHF59326.1"/>
    </source>
</evidence>
<reference evidence="7" key="2">
    <citation type="journal article" date="2019" name="Int. J. Syst. Evol. Microbiol.">
        <title>The Global Catalogue of Microorganisms (GCM) 10K type strain sequencing project: providing services to taxonomists for standard genome sequencing and annotation.</title>
        <authorList>
            <consortium name="The Broad Institute Genomics Platform"/>
            <consortium name="The Broad Institute Genome Sequencing Center for Infectious Disease"/>
            <person name="Wu L."/>
            <person name="Ma J."/>
        </authorList>
    </citation>
    <scope>NUCLEOTIDE SEQUENCE [LARGE SCALE GENOMIC DNA]</scope>
    <source>
        <strain evidence="7">CGMCC 1.18437</strain>
    </source>
</reference>
<dbReference type="InterPro" id="IPR050832">
    <property type="entry name" value="Bact_Acetyltransf"/>
</dbReference>
<dbReference type="EMBL" id="BNAJ01000013">
    <property type="protein sequence ID" value="GHF59326.1"/>
    <property type="molecule type" value="Genomic_DNA"/>
</dbReference>
<dbReference type="InterPro" id="IPR000182">
    <property type="entry name" value="GNAT_dom"/>
</dbReference>
<protein>
    <submittedName>
        <fullName evidence="4">GNAT family N-acetyltransferase</fullName>
    </submittedName>
    <submittedName>
        <fullName evidence="5">GNAT superfamily N-acetyltransferase</fullName>
    </submittedName>
</protein>
<reference evidence="5 6" key="3">
    <citation type="submission" date="2020-08" db="EMBL/GenBank/DDBJ databases">
        <title>Genomic Encyclopedia of Type Strains, Phase IV (KMG-IV): sequencing the most valuable type-strain genomes for metagenomic binning, comparative biology and taxonomic classification.</title>
        <authorList>
            <person name="Goeker M."/>
        </authorList>
    </citation>
    <scope>NUCLEOTIDE SEQUENCE [LARGE SCALE GENOMIC DNA]</scope>
    <source>
        <strain evidence="5 6">DSM 27521</strain>
    </source>
</reference>
<dbReference type="PROSITE" id="PS51186">
    <property type="entry name" value="GNAT"/>
    <property type="match status" value="1"/>
</dbReference>
<dbReference type="Pfam" id="PF00583">
    <property type="entry name" value="Acetyltransf_1"/>
    <property type="match status" value="1"/>
</dbReference>
<evidence type="ECO:0000256" key="1">
    <source>
        <dbReference type="ARBA" id="ARBA00022679"/>
    </source>
</evidence>
<dbReference type="Proteomes" id="UP000619376">
    <property type="component" value="Unassembled WGS sequence"/>
</dbReference>
<reference evidence="4" key="4">
    <citation type="submission" date="2024-05" db="EMBL/GenBank/DDBJ databases">
        <authorList>
            <person name="Sun Q."/>
            <person name="Zhou Y."/>
        </authorList>
    </citation>
    <scope>NUCLEOTIDE SEQUENCE</scope>
    <source>
        <strain evidence="4">CGMCC 1.18437</strain>
    </source>
</reference>
<dbReference type="GO" id="GO:0016747">
    <property type="term" value="F:acyltransferase activity, transferring groups other than amino-acyl groups"/>
    <property type="evidence" value="ECO:0007669"/>
    <property type="project" value="InterPro"/>
</dbReference>
<keyword evidence="1 5" id="KW-0808">Transferase</keyword>
<organism evidence="5 6">
    <name type="scientific">Deinococcus metalli</name>
    <dbReference type="NCBI Taxonomy" id="1141878"/>
    <lineage>
        <taxon>Bacteria</taxon>
        <taxon>Thermotogati</taxon>
        <taxon>Deinococcota</taxon>
        <taxon>Deinococci</taxon>
        <taxon>Deinococcales</taxon>
        <taxon>Deinococcaceae</taxon>
        <taxon>Deinococcus</taxon>
    </lineage>
</organism>
<proteinExistence type="predicted"/>
<accession>A0A7W8NQZ6</accession>
<dbReference type="EMBL" id="JACHFK010000012">
    <property type="protein sequence ID" value="MBB5378381.1"/>
    <property type="molecule type" value="Genomic_DNA"/>
</dbReference>
<evidence type="ECO:0000313" key="6">
    <source>
        <dbReference type="Proteomes" id="UP000539473"/>
    </source>
</evidence>
<dbReference type="RefSeq" id="WP_184114825.1">
    <property type="nucleotide sequence ID" value="NZ_BNAJ01000013.1"/>
</dbReference>
<comment type="caution">
    <text evidence="5">The sequence shown here is derived from an EMBL/GenBank/DDBJ whole genome shotgun (WGS) entry which is preliminary data.</text>
</comment>
<evidence type="ECO:0000313" key="5">
    <source>
        <dbReference type="EMBL" id="MBB5378381.1"/>
    </source>
</evidence>
<dbReference type="PANTHER" id="PTHR43877:SF1">
    <property type="entry name" value="ACETYLTRANSFERASE"/>
    <property type="match status" value="1"/>
</dbReference>
<sequence>MDATEPLPANTAFTLRPFQNADADAVARVVTASVRGLWTYRSDDFRQSAEPRRRLVAVLGNAVVATAHLLPFGPSTPDALRLDLAGDGAAFTPLYLALLGDLPAAVRAGEYTRLLGVTREDFPETMHFFHAAGFRNAWQSWGAHLDLRAFDAAAFQPLEKRLFLNGYEVERLRPDAPEADWDDLHVLHVIGRDDVPRTPATTPDALTRDELRATVLRGEAVFVTRWRGRIVASTRLSVREHAVESEDTVTHPAHRGRGVATTVKAHALGWARAEGRSRAGTGGAVLNVPMLRVNARLGYRVEPMWVTWERQL</sequence>
<keyword evidence="7" id="KW-1185">Reference proteome</keyword>
<dbReference type="CDD" id="cd04301">
    <property type="entry name" value="NAT_SF"/>
    <property type="match status" value="1"/>
</dbReference>
<feature type="domain" description="N-acetyltransferase" evidence="3">
    <location>
        <begin position="170"/>
        <end position="312"/>
    </location>
</feature>
<reference evidence="4" key="1">
    <citation type="journal article" date="2014" name="Int. J. Syst. Evol. Microbiol.">
        <title>Complete genome of a new Firmicutes species belonging to the dominant human colonic microbiota ('Ruminococcus bicirculans') reveals two chromosomes and a selective capacity to utilize plant glucans.</title>
        <authorList>
            <consortium name="NISC Comparative Sequencing Program"/>
            <person name="Wegmann U."/>
            <person name="Louis P."/>
            <person name="Goesmann A."/>
            <person name="Henrissat B."/>
            <person name="Duncan S.H."/>
            <person name="Flint H.J."/>
        </authorList>
    </citation>
    <scope>NUCLEOTIDE SEQUENCE</scope>
    <source>
        <strain evidence="4">CGMCC 1.18437</strain>
    </source>
</reference>
<dbReference type="SUPFAM" id="SSF55729">
    <property type="entry name" value="Acyl-CoA N-acyltransferases (Nat)"/>
    <property type="match status" value="2"/>
</dbReference>